<dbReference type="GO" id="GO:0003676">
    <property type="term" value="F:nucleic acid binding"/>
    <property type="evidence" value="ECO:0007669"/>
    <property type="project" value="InterPro"/>
</dbReference>
<dbReference type="Proteomes" id="UP000237423">
    <property type="component" value="Unassembled WGS sequence"/>
</dbReference>
<proteinExistence type="predicted"/>
<dbReference type="InterPro" id="IPR001604">
    <property type="entry name" value="Endo_G_ENPP1-like_dom"/>
</dbReference>
<accession>A0A2S5CFM1</accession>
<dbReference type="InterPro" id="IPR040255">
    <property type="entry name" value="Non-specific_endonuclease"/>
</dbReference>
<dbReference type="PANTHER" id="PTHR13966:SF5">
    <property type="entry name" value="ENDONUCLEASE G, MITOCHONDRIAL"/>
    <property type="match status" value="1"/>
</dbReference>
<sequence length="69" mass="7531">MAPSADMPDQQSQAESFSLANMSPQRHANNAGIWEELENGVRHLALSGHDVYVVSGPLFAGARLKRIKK</sequence>
<dbReference type="InterPro" id="IPR044929">
    <property type="entry name" value="DNA/RNA_non-sp_Endonuclease_sf"/>
</dbReference>
<reference evidence="3 4" key="1">
    <citation type="submission" date="2017-11" db="EMBL/GenBank/DDBJ databases">
        <title>Draft Genome Sequence of Methylobacter psychrotolerans Sph1T, an Obligate Methanotroph from Low-Temperature Environments.</title>
        <authorList>
            <person name="Oshkin I.Y."/>
            <person name="Miroshnikov K."/>
            <person name="Belova S.E."/>
            <person name="Korzhenkov A."/>
            <person name="Toshchakov S.V."/>
            <person name="Dedysh S.N."/>
        </authorList>
    </citation>
    <scope>NUCLEOTIDE SEQUENCE [LARGE SCALE GENOMIC DNA]</scope>
    <source>
        <strain evidence="3 4">Sph1</strain>
    </source>
</reference>
<dbReference type="Gene3D" id="3.40.570.10">
    <property type="entry name" value="Extracellular Endonuclease, subunit A"/>
    <property type="match status" value="1"/>
</dbReference>
<dbReference type="PANTHER" id="PTHR13966">
    <property type="entry name" value="ENDONUCLEASE RELATED"/>
    <property type="match status" value="1"/>
</dbReference>
<protein>
    <submittedName>
        <fullName evidence="3">DNA/RNA non-specific endonuclease</fullName>
    </submittedName>
</protein>
<dbReference type="Pfam" id="PF01223">
    <property type="entry name" value="Endonuclease_NS"/>
    <property type="match status" value="1"/>
</dbReference>
<dbReference type="GO" id="GO:0046872">
    <property type="term" value="F:metal ion binding"/>
    <property type="evidence" value="ECO:0007669"/>
    <property type="project" value="UniProtKB-KW"/>
</dbReference>
<keyword evidence="3" id="KW-0540">Nuclease</keyword>
<dbReference type="GO" id="GO:0016787">
    <property type="term" value="F:hydrolase activity"/>
    <property type="evidence" value="ECO:0007669"/>
    <property type="project" value="InterPro"/>
</dbReference>
<name>A0A2S5CFM1_9GAMM</name>
<feature type="binding site" evidence="1">
    <location>
        <position position="30"/>
    </location>
    <ligand>
        <name>Mg(2+)</name>
        <dbReference type="ChEBI" id="CHEBI:18420"/>
        <note>catalytic</note>
    </ligand>
</feature>
<evidence type="ECO:0000313" key="4">
    <source>
        <dbReference type="Proteomes" id="UP000237423"/>
    </source>
</evidence>
<gene>
    <name evidence="3" type="ORF">AADEFJLK_04630</name>
</gene>
<dbReference type="AlphaFoldDB" id="A0A2S5CFM1"/>
<evidence type="ECO:0000313" key="3">
    <source>
        <dbReference type="EMBL" id="POZ49605.1"/>
    </source>
</evidence>
<keyword evidence="1" id="KW-0479">Metal-binding</keyword>
<evidence type="ECO:0000259" key="2">
    <source>
        <dbReference type="Pfam" id="PF01223"/>
    </source>
</evidence>
<evidence type="ECO:0000256" key="1">
    <source>
        <dbReference type="PIRSR" id="PIRSR640255-2"/>
    </source>
</evidence>
<dbReference type="EMBL" id="PGFZ01000047">
    <property type="protein sequence ID" value="POZ49605.1"/>
    <property type="molecule type" value="Genomic_DNA"/>
</dbReference>
<dbReference type="SUPFAM" id="SSF54060">
    <property type="entry name" value="His-Me finger endonucleases"/>
    <property type="match status" value="1"/>
</dbReference>
<feature type="domain" description="DNA/RNA non-specific endonuclease/pyrophosphatase/phosphodiesterase" evidence="2">
    <location>
        <begin position="1"/>
        <end position="64"/>
    </location>
</feature>
<keyword evidence="3" id="KW-0255">Endonuclease</keyword>
<organism evidence="3 4">
    <name type="scientific">Methylovulum psychrotolerans</name>
    <dbReference type="NCBI Taxonomy" id="1704499"/>
    <lineage>
        <taxon>Bacteria</taxon>
        <taxon>Pseudomonadati</taxon>
        <taxon>Pseudomonadota</taxon>
        <taxon>Gammaproteobacteria</taxon>
        <taxon>Methylococcales</taxon>
        <taxon>Methylococcaceae</taxon>
        <taxon>Methylovulum</taxon>
    </lineage>
</organism>
<comment type="caution">
    <text evidence="3">The sequence shown here is derived from an EMBL/GenBank/DDBJ whole genome shotgun (WGS) entry which is preliminary data.</text>
</comment>
<keyword evidence="3" id="KW-0378">Hydrolase</keyword>
<dbReference type="InterPro" id="IPR044925">
    <property type="entry name" value="His-Me_finger_sf"/>
</dbReference>
<dbReference type="GO" id="GO:0004519">
    <property type="term" value="F:endonuclease activity"/>
    <property type="evidence" value="ECO:0007669"/>
    <property type="project" value="UniProtKB-KW"/>
</dbReference>